<feature type="region of interest" description="Disordered" evidence="8">
    <location>
        <begin position="118"/>
        <end position="158"/>
    </location>
</feature>
<keyword evidence="7" id="KW-0507">mRNA processing</keyword>
<evidence type="ECO:0000256" key="6">
    <source>
        <dbReference type="ARBA" id="ARBA00054531"/>
    </source>
</evidence>
<dbReference type="InterPro" id="IPR047575">
    <property type="entry name" value="Sm"/>
</dbReference>
<dbReference type="Gene3D" id="2.30.30.100">
    <property type="match status" value="1"/>
</dbReference>
<evidence type="ECO:0000259" key="9">
    <source>
        <dbReference type="PROSITE" id="PS52002"/>
    </source>
</evidence>
<comment type="function">
    <text evidence="7">Essential for pre-mRNA splicing. Implicated in the formation of stable, biologically active snRNP structures.</text>
</comment>
<dbReference type="GO" id="GO:0031981">
    <property type="term" value="C:nuclear lumen"/>
    <property type="evidence" value="ECO:0007669"/>
    <property type="project" value="UniProtKB-ARBA"/>
</dbReference>
<feature type="domain" description="Sm" evidence="9">
    <location>
        <begin position="35"/>
        <end position="107"/>
    </location>
</feature>
<dbReference type="GO" id="GO:1990904">
    <property type="term" value="C:ribonucleoprotein complex"/>
    <property type="evidence" value="ECO:0007669"/>
    <property type="project" value="UniProtKB-KW"/>
</dbReference>
<evidence type="ECO:0000256" key="2">
    <source>
        <dbReference type="ARBA" id="ARBA00008146"/>
    </source>
</evidence>
<dbReference type="KEGG" id="dfa:DFA_01696"/>
<dbReference type="PROSITE" id="PS52002">
    <property type="entry name" value="SM"/>
    <property type="match status" value="1"/>
</dbReference>
<dbReference type="FunFam" id="2.30.30.100:FF:000008">
    <property type="entry name" value="Small nuclear ribonucleoprotein Sm D1"/>
    <property type="match status" value="1"/>
</dbReference>
<accession>F4PU95</accession>
<comment type="subcellular location">
    <subcellularLocation>
        <location evidence="1 7">Nucleus</location>
    </subcellularLocation>
</comment>
<comment type="function">
    <text evidence="6">Involved in splicing regulation. Facilitates post-transcriptional gene silencing (PTGS) by limiting the degradation of transgene aberrant RNAs by the RNA quality control (RQC) machinery, thus favoring their entry into cytoplasmic siRNA bodies where they can trigger PTGS. Does not participate in the production of small RNAs.</text>
</comment>
<keyword evidence="7" id="KW-0508">mRNA splicing</keyword>
<sequence>MKARDANLHVQNLKIEKDFKKAWFRLVAQHPQPNVTLRFLMKLHNETVTIELKNGTIIHGTIVGVDVSMNTHLKTVKLTLKGKNPINLDTLSIRGNNIRYYILPESLNLGTLLVDDGPKKLKKKPQKEKPATTSAPMRGGRGGMRGGRGGGMRGGGVVTPTLQTYHINSFSVTNHPPTRALTPST</sequence>
<dbReference type="GO" id="GO:0000387">
    <property type="term" value="P:spliceosomal snRNP assembly"/>
    <property type="evidence" value="ECO:0007669"/>
    <property type="project" value="UniProtKB-UniRule"/>
</dbReference>
<dbReference type="GO" id="GO:0003723">
    <property type="term" value="F:RNA binding"/>
    <property type="evidence" value="ECO:0007669"/>
    <property type="project" value="InterPro"/>
</dbReference>
<dbReference type="GO" id="GO:0010468">
    <property type="term" value="P:regulation of gene expression"/>
    <property type="evidence" value="ECO:0007669"/>
    <property type="project" value="UniProtKB-ARBA"/>
</dbReference>
<dbReference type="PANTHER" id="PTHR23338">
    <property type="entry name" value="SMALL NUCLEAR RIBONUCLEOPROTEIN SM"/>
    <property type="match status" value="1"/>
</dbReference>
<evidence type="ECO:0000256" key="3">
    <source>
        <dbReference type="ARBA" id="ARBA00022737"/>
    </source>
</evidence>
<evidence type="ECO:0000313" key="11">
    <source>
        <dbReference type="Proteomes" id="UP000007797"/>
    </source>
</evidence>
<dbReference type="InterPro" id="IPR010920">
    <property type="entry name" value="LSM_dom_sf"/>
</dbReference>
<keyword evidence="4 7" id="KW-0539">Nucleus</keyword>
<dbReference type="SMART" id="SM00651">
    <property type="entry name" value="Sm"/>
    <property type="match status" value="1"/>
</dbReference>
<protein>
    <recommendedName>
        <fullName evidence="7">Small nuclear ribonucleoprotein Sm D1</fullName>
    </recommendedName>
    <alternativeName>
        <fullName evidence="7">snRNP core protein D1</fullName>
    </alternativeName>
</protein>
<evidence type="ECO:0000256" key="8">
    <source>
        <dbReference type="SAM" id="MobiDB-lite"/>
    </source>
</evidence>
<dbReference type="STRING" id="1054147.F4PU95"/>
<keyword evidence="11" id="KW-1185">Reference proteome</keyword>
<dbReference type="InterPro" id="IPR001163">
    <property type="entry name" value="Sm_dom_euk/arc"/>
</dbReference>
<keyword evidence="3" id="KW-0677">Repeat</keyword>
<dbReference type="InterPro" id="IPR034102">
    <property type="entry name" value="Sm_D1"/>
</dbReference>
<dbReference type="Proteomes" id="UP000007797">
    <property type="component" value="Unassembled WGS sequence"/>
</dbReference>
<proteinExistence type="inferred from homology"/>
<keyword evidence="5 7" id="KW-0687">Ribonucleoprotein</keyword>
<dbReference type="GeneID" id="14873459"/>
<evidence type="ECO:0000256" key="7">
    <source>
        <dbReference type="RuleBase" id="RU365054"/>
    </source>
</evidence>
<evidence type="ECO:0000313" key="10">
    <source>
        <dbReference type="EMBL" id="EGG21810.1"/>
    </source>
</evidence>
<comment type="similarity">
    <text evidence="2 7">Belongs to the snRNP core protein family.</text>
</comment>
<dbReference type="OrthoDB" id="9626941at2759"/>
<evidence type="ECO:0000256" key="4">
    <source>
        <dbReference type="ARBA" id="ARBA00023242"/>
    </source>
</evidence>
<dbReference type="InterPro" id="IPR027141">
    <property type="entry name" value="LSm4/Sm_D1/D3"/>
</dbReference>
<dbReference type="SUPFAM" id="SSF50182">
    <property type="entry name" value="Sm-like ribonucleoproteins"/>
    <property type="match status" value="1"/>
</dbReference>
<gene>
    <name evidence="10" type="primary">snrpD1</name>
    <name evidence="10" type="ORF">DFA_01696</name>
</gene>
<organism evidence="10 11">
    <name type="scientific">Cavenderia fasciculata</name>
    <name type="common">Slime mold</name>
    <name type="synonym">Dictyostelium fasciculatum</name>
    <dbReference type="NCBI Taxonomy" id="261658"/>
    <lineage>
        <taxon>Eukaryota</taxon>
        <taxon>Amoebozoa</taxon>
        <taxon>Evosea</taxon>
        <taxon>Eumycetozoa</taxon>
        <taxon>Dictyostelia</taxon>
        <taxon>Acytosteliales</taxon>
        <taxon>Cavenderiaceae</taxon>
        <taxon>Cavenderia</taxon>
    </lineage>
</organism>
<reference evidence="11" key="1">
    <citation type="journal article" date="2011" name="Genome Res.">
        <title>Phylogeny-wide analysis of social amoeba genomes highlights ancient origins for complex intercellular communication.</title>
        <authorList>
            <person name="Heidel A.J."/>
            <person name="Lawal H.M."/>
            <person name="Felder M."/>
            <person name="Schilde C."/>
            <person name="Helps N.R."/>
            <person name="Tunggal B."/>
            <person name="Rivero F."/>
            <person name="John U."/>
            <person name="Schleicher M."/>
            <person name="Eichinger L."/>
            <person name="Platzer M."/>
            <person name="Noegel A.A."/>
            <person name="Schaap P."/>
            <person name="Gloeckner G."/>
        </authorList>
    </citation>
    <scope>NUCLEOTIDE SEQUENCE [LARGE SCALE GENOMIC DNA]</scope>
    <source>
        <strain evidence="11">SH3</strain>
    </source>
</reference>
<dbReference type="Pfam" id="PF01423">
    <property type="entry name" value="LSM"/>
    <property type="match status" value="1"/>
</dbReference>
<dbReference type="RefSeq" id="XP_004359660.1">
    <property type="nucleotide sequence ID" value="XM_004359603.1"/>
</dbReference>
<name>F4PU95_CACFS</name>
<evidence type="ECO:0000256" key="1">
    <source>
        <dbReference type="ARBA" id="ARBA00004123"/>
    </source>
</evidence>
<dbReference type="EMBL" id="GL883010">
    <property type="protein sequence ID" value="EGG21810.1"/>
    <property type="molecule type" value="Genomic_DNA"/>
</dbReference>
<dbReference type="AlphaFoldDB" id="F4PU95"/>
<evidence type="ECO:0000256" key="5">
    <source>
        <dbReference type="ARBA" id="ARBA00023274"/>
    </source>
</evidence>
<dbReference type="CDD" id="cd01724">
    <property type="entry name" value="Sm_D1"/>
    <property type="match status" value="1"/>
</dbReference>
<feature type="compositionally biased region" description="Gly residues" evidence="8">
    <location>
        <begin position="139"/>
        <end position="157"/>
    </location>
</feature>